<dbReference type="InterPro" id="IPR055411">
    <property type="entry name" value="LRR_FXL15/At3g58940/PEG3-like"/>
</dbReference>
<evidence type="ECO:0000313" key="4">
    <source>
        <dbReference type="Proteomes" id="UP001497516"/>
    </source>
</evidence>
<evidence type="ECO:0000259" key="2">
    <source>
        <dbReference type="Pfam" id="PF24758"/>
    </source>
</evidence>
<dbReference type="Proteomes" id="UP001497516">
    <property type="component" value="Chromosome 3"/>
</dbReference>
<reference evidence="3 4" key="1">
    <citation type="submission" date="2024-04" db="EMBL/GenBank/DDBJ databases">
        <authorList>
            <person name="Fracassetti M."/>
        </authorList>
    </citation>
    <scope>NUCLEOTIDE SEQUENCE [LARGE SCALE GENOMIC DNA]</scope>
</reference>
<feature type="domain" description="F-box/LRR-repeat protein 15/At3g58940/PEG3-like LRR" evidence="2">
    <location>
        <begin position="16"/>
        <end position="114"/>
    </location>
</feature>
<keyword evidence="1" id="KW-0812">Transmembrane</keyword>
<name>A0AAV2DMT3_9ROSI</name>
<proteinExistence type="predicted"/>
<accession>A0AAV2DMT3</accession>
<sequence>MSISTSTLFVSLGSSLRGLSLSELSFPAGEGGLILNSIIAGASCLQYLSLYAIVGTRRLRVRNLRNLRSLRFLQFPVEDLEITGVPFLENLCMTGAPLGGDFVVSSMPNLRVLTIHRACKLTEQKLDELILNSPFWSHFLWED</sequence>
<dbReference type="Pfam" id="PF24758">
    <property type="entry name" value="LRR_At5g56370"/>
    <property type="match status" value="1"/>
</dbReference>
<keyword evidence="1" id="KW-0472">Membrane</keyword>
<evidence type="ECO:0000313" key="3">
    <source>
        <dbReference type="EMBL" id="CAL1374966.1"/>
    </source>
</evidence>
<keyword evidence="4" id="KW-1185">Reference proteome</keyword>
<keyword evidence="1" id="KW-1133">Transmembrane helix</keyword>
<dbReference type="AlphaFoldDB" id="A0AAV2DMT3"/>
<organism evidence="3 4">
    <name type="scientific">Linum trigynum</name>
    <dbReference type="NCBI Taxonomy" id="586398"/>
    <lineage>
        <taxon>Eukaryota</taxon>
        <taxon>Viridiplantae</taxon>
        <taxon>Streptophyta</taxon>
        <taxon>Embryophyta</taxon>
        <taxon>Tracheophyta</taxon>
        <taxon>Spermatophyta</taxon>
        <taxon>Magnoliopsida</taxon>
        <taxon>eudicotyledons</taxon>
        <taxon>Gunneridae</taxon>
        <taxon>Pentapetalae</taxon>
        <taxon>rosids</taxon>
        <taxon>fabids</taxon>
        <taxon>Malpighiales</taxon>
        <taxon>Linaceae</taxon>
        <taxon>Linum</taxon>
    </lineage>
</organism>
<gene>
    <name evidence="3" type="ORF">LTRI10_LOCUS16799</name>
</gene>
<dbReference type="SUPFAM" id="SSF52047">
    <property type="entry name" value="RNI-like"/>
    <property type="match status" value="1"/>
</dbReference>
<evidence type="ECO:0000256" key="1">
    <source>
        <dbReference type="SAM" id="Phobius"/>
    </source>
</evidence>
<feature type="transmembrane region" description="Helical" evidence="1">
    <location>
        <begin position="34"/>
        <end position="54"/>
    </location>
</feature>
<dbReference type="EMBL" id="OZ034816">
    <property type="protein sequence ID" value="CAL1374966.1"/>
    <property type="molecule type" value="Genomic_DNA"/>
</dbReference>
<protein>
    <recommendedName>
        <fullName evidence="2">F-box/LRR-repeat protein 15/At3g58940/PEG3-like LRR domain-containing protein</fullName>
    </recommendedName>
</protein>